<keyword evidence="2" id="KW-0472">Membrane</keyword>
<feature type="region of interest" description="Disordered" evidence="1">
    <location>
        <begin position="124"/>
        <end position="151"/>
    </location>
</feature>
<keyword evidence="2" id="KW-0812">Transmembrane</keyword>
<sequence>KKLSIWQLLFRWARNLIIAGCIAYAGYKLLIKKYFLKKKSKLEVIKTTNEQLNNSLNDIKHSINQLKDSIEAMNGSIMKLSVQKQSIDIDSSLKTEIQSVKNLLLSRQQFPSIPSVAPIIPTWQLESKSSPTKDKESLNESTESKSDLGSD</sequence>
<evidence type="ECO:0000313" key="4">
    <source>
        <dbReference type="Proteomes" id="UP000663879"/>
    </source>
</evidence>
<evidence type="ECO:0000256" key="2">
    <source>
        <dbReference type="SAM" id="Phobius"/>
    </source>
</evidence>
<dbReference type="Proteomes" id="UP000663879">
    <property type="component" value="Unassembled WGS sequence"/>
</dbReference>
<feature type="non-terminal residue" evidence="3">
    <location>
        <position position="1"/>
    </location>
</feature>
<evidence type="ECO:0000256" key="1">
    <source>
        <dbReference type="SAM" id="MobiDB-lite"/>
    </source>
</evidence>
<evidence type="ECO:0008006" key="5">
    <source>
        <dbReference type="Google" id="ProtNLM"/>
    </source>
</evidence>
<dbReference type="EMBL" id="CAJNOC010006773">
    <property type="protein sequence ID" value="CAF1085579.1"/>
    <property type="molecule type" value="Genomic_DNA"/>
</dbReference>
<accession>A0A814MZY3</accession>
<keyword evidence="2" id="KW-1133">Transmembrane helix</keyword>
<gene>
    <name evidence="3" type="ORF">OXX778_LOCUS20411</name>
</gene>
<name>A0A814MZY3_9BILA</name>
<organism evidence="3 4">
    <name type="scientific">Brachionus calyciflorus</name>
    <dbReference type="NCBI Taxonomy" id="104777"/>
    <lineage>
        <taxon>Eukaryota</taxon>
        <taxon>Metazoa</taxon>
        <taxon>Spiralia</taxon>
        <taxon>Gnathifera</taxon>
        <taxon>Rotifera</taxon>
        <taxon>Eurotatoria</taxon>
        <taxon>Monogononta</taxon>
        <taxon>Pseudotrocha</taxon>
        <taxon>Ploima</taxon>
        <taxon>Brachionidae</taxon>
        <taxon>Brachionus</taxon>
    </lineage>
</organism>
<proteinExistence type="predicted"/>
<dbReference type="AlphaFoldDB" id="A0A814MZY3"/>
<dbReference type="OrthoDB" id="441517at2759"/>
<comment type="caution">
    <text evidence="3">The sequence shown here is derived from an EMBL/GenBank/DDBJ whole genome shotgun (WGS) entry which is preliminary data.</text>
</comment>
<reference evidence="3" key="1">
    <citation type="submission" date="2021-02" db="EMBL/GenBank/DDBJ databases">
        <authorList>
            <person name="Nowell W R."/>
        </authorList>
    </citation>
    <scope>NUCLEOTIDE SEQUENCE</scope>
    <source>
        <strain evidence="3">Ploen Becks lab</strain>
    </source>
</reference>
<protein>
    <recommendedName>
        <fullName evidence="5">Peroxin-14</fullName>
    </recommendedName>
</protein>
<feature type="transmembrane region" description="Helical" evidence="2">
    <location>
        <begin position="12"/>
        <end position="31"/>
    </location>
</feature>
<feature type="compositionally biased region" description="Basic and acidic residues" evidence="1">
    <location>
        <begin position="131"/>
        <end position="151"/>
    </location>
</feature>
<keyword evidence="4" id="KW-1185">Reference proteome</keyword>
<evidence type="ECO:0000313" key="3">
    <source>
        <dbReference type="EMBL" id="CAF1085579.1"/>
    </source>
</evidence>